<evidence type="ECO:0000313" key="3">
    <source>
        <dbReference type="EMBL" id="GAT77924.1"/>
    </source>
</evidence>
<dbReference type="Proteomes" id="UP000092731">
    <property type="component" value="Unassembled WGS sequence"/>
</dbReference>
<gene>
    <name evidence="2" type="ORF">EHRUM2_01040</name>
    <name evidence="3" type="ORF">EHRUM3_01260</name>
</gene>
<dbReference type="STRING" id="779.GCA_002019755_00094"/>
<evidence type="ECO:0000313" key="5">
    <source>
        <dbReference type="Proteomes" id="UP000092731"/>
    </source>
</evidence>
<keyword evidence="1" id="KW-0472">Membrane</keyword>
<dbReference type="AlphaFoldDB" id="A0A170SDI2"/>
<dbReference type="RefSeq" id="WP_065432323.1">
    <property type="nucleotide sequence ID" value="NZ_BDDL01000015.1"/>
</dbReference>
<protein>
    <recommendedName>
        <fullName evidence="6">Lipoprotein</fullName>
    </recommendedName>
</protein>
<feature type="transmembrane region" description="Helical" evidence="1">
    <location>
        <begin position="6"/>
        <end position="28"/>
    </location>
</feature>
<reference evidence="4 5" key="2">
    <citation type="submission" date="2016-05" db="EMBL/GenBank/DDBJ databases">
        <title>Draft genome sequences of four strains of Ehrlichia ruminantium, a tick-borne pathogen of ruminants, isolated from Zimbabwe, The Gambia and Ghana.</title>
        <authorList>
            <person name="Nakao R."/>
            <person name="Jongejan F."/>
            <person name="Sugimoto C."/>
        </authorList>
    </citation>
    <scope>NUCLEOTIDE SEQUENCE [LARGE SCALE GENOMIC DNA]</scope>
    <source>
        <strain evidence="4">Kerr Seringe</strain>
        <strain evidence="5">Pokoase 417</strain>
    </source>
</reference>
<dbReference type="EMBL" id="BDDM01000039">
    <property type="protein sequence ID" value="GAT77924.1"/>
    <property type="molecule type" value="Genomic_DNA"/>
</dbReference>
<evidence type="ECO:0000313" key="2">
    <source>
        <dbReference type="EMBL" id="GAT76906.1"/>
    </source>
</evidence>
<keyword evidence="1" id="KW-0812">Transmembrane</keyword>
<sequence length="258" mass="30085">MVAREVWGWFFMMLITASCSVIAIFSYLDIKKDLISLHDGYKQVIENNIRSTIVEVNKSLLNSYISKQKENCPAQRIVMSENNENISCIQEECFAKLLLSIINLKEAFLADISVKHLIYSIKPTLLKLDDYKINEAINEIEKLDSRKLSTFNRIKLSFKKIARDLHYSRSNMMQKVFFKWIVVKNQQDILLHSLKEVENYLDNNLWSDALDIAHKELSSVIELQLWIQQLEDIVSMERNISVIYDQLSKYIIKSPGVS</sequence>
<evidence type="ECO:0000313" key="4">
    <source>
        <dbReference type="Proteomes" id="UP000092677"/>
    </source>
</evidence>
<comment type="caution">
    <text evidence="3">The sequence shown here is derived from an EMBL/GenBank/DDBJ whole genome shotgun (WGS) entry which is preliminary data.</text>
</comment>
<organism evidence="3 5">
    <name type="scientific">Ehrlichia ruminantium</name>
    <name type="common">heartwater rickettsia</name>
    <name type="synonym">Cowdria ruminantium</name>
    <dbReference type="NCBI Taxonomy" id="779"/>
    <lineage>
        <taxon>Bacteria</taxon>
        <taxon>Pseudomonadati</taxon>
        <taxon>Pseudomonadota</taxon>
        <taxon>Alphaproteobacteria</taxon>
        <taxon>Rickettsiales</taxon>
        <taxon>Anaplasmataceae</taxon>
        <taxon>Ehrlichia</taxon>
    </lineage>
</organism>
<proteinExistence type="predicted"/>
<accession>A0A170SDI2</accession>
<evidence type="ECO:0008006" key="6">
    <source>
        <dbReference type="Google" id="ProtNLM"/>
    </source>
</evidence>
<dbReference type="PROSITE" id="PS51257">
    <property type="entry name" value="PROKAR_LIPOPROTEIN"/>
    <property type="match status" value="1"/>
</dbReference>
<evidence type="ECO:0000256" key="1">
    <source>
        <dbReference type="SAM" id="Phobius"/>
    </source>
</evidence>
<name>A0A170SDI2_EHRRU</name>
<keyword evidence="1" id="KW-1133">Transmembrane helix</keyword>
<dbReference type="Proteomes" id="UP000092677">
    <property type="component" value="Unassembled WGS sequence"/>
</dbReference>
<reference evidence="3" key="1">
    <citation type="journal article" date="2016" name="Genome Announc.">
        <title>Draft Genome Sequences of Three Strains of Ehrlichia ruminantium, a Tick-Borne Pathogen of Ruminants, Isolated from Zimbabwe, The Gambia, and Ghana.</title>
        <authorList>
            <person name="Nakao R."/>
            <person name="Jongejan F."/>
            <person name="Sugimoto C."/>
        </authorList>
    </citation>
    <scope>NUCLEOTIDE SEQUENCE</scope>
    <source>
        <strain evidence="2">Kerr Seringe</strain>
        <strain evidence="3">Pokoase 417</strain>
    </source>
</reference>
<dbReference type="EMBL" id="BDDL01000015">
    <property type="protein sequence ID" value="GAT76906.1"/>
    <property type="molecule type" value="Genomic_DNA"/>
</dbReference>